<dbReference type="GO" id="GO:0000049">
    <property type="term" value="F:tRNA binding"/>
    <property type="evidence" value="ECO:0007669"/>
    <property type="project" value="UniProtKB-UniRule"/>
</dbReference>
<keyword evidence="8 11" id="KW-0067">ATP-binding</keyword>
<evidence type="ECO:0000256" key="8">
    <source>
        <dbReference type="ARBA" id="ARBA00022840"/>
    </source>
</evidence>
<dbReference type="GO" id="GO:0005524">
    <property type="term" value="F:ATP binding"/>
    <property type="evidence" value="ECO:0007669"/>
    <property type="project" value="UniProtKB-UniRule"/>
</dbReference>
<evidence type="ECO:0000256" key="6">
    <source>
        <dbReference type="ARBA" id="ARBA00022741"/>
    </source>
</evidence>
<keyword evidence="15" id="KW-1185">Reference proteome</keyword>
<dbReference type="InterPro" id="IPR012006">
    <property type="entry name" value="CCA_bact"/>
</dbReference>
<dbReference type="HAMAP" id="MF_01262">
    <property type="entry name" value="CCA_bact_type2"/>
    <property type="match status" value="1"/>
</dbReference>
<keyword evidence="2 11" id="KW-0808">Transferase</keyword>
<accession>A0A1E8F9N3</accession>
<dbReference type="InterPro" id="IPR050124">
    <property type="entry name" value="tRNA_CCA-adding_enzyme"/>
</dbReference>
<dbReference type="CDD" id="cd05398">
    <property type="entry name" value="NT_ClassII-CCAase"/>
    <property type="match status" value="1"/>
</dbReference>
<evidence type="ECO:0000256" key="5">
    <source>
        <dbReference type="ARBA" id="ARBA00022723"/>
    </source>
</evidence>
<evidence type="ECO:0000256" key="2">
    <source>
        <dbReference type="ARBA" id="ARBA00022679"/>
    </source>
</evidence>
<keyword evidence="6 11" id="KW-0547">Nucleotide-binding</keyword>
<comment type="miscellaneous">
    <text evidence="11">A single active site specifically recognizes both ATP and CTP and is responsible for their addition.</text>
</comment>
<keyword evidence="5 11" id="KW-0479">Metal-binding</keyword>
<dbReference type="GO" id="GO:0042245">
    <property type="term" value="P:RNA repair"/>
    <property type="evidence" value="ECO:0007669"/>
    <property type="project" value="UniProtKB-KW"/>
</dbReference>
<dbReference type="GO" id="GO:0160016">
    <property type="term" value="F:CCACCA tRNA nucleotidyltransferase activity"/>
    <property type="evidence" value="ECO:0007669"/>
    <property type="project" value="RHEA"/>
</dbReference>
<dbReference type="Proteomes" id="UP000176037">
    <property type="component" value="Unassembled WGS sequence"/>
</dbReference>
<dbReference type="PANTHER" id="PTHR47545">
    <property type="entry name" value="MULTIFUNCTIONAL CCA PROTEIN"/>
    <property type="match status" value="1"/>
</dbReference>
<evidence type="ECO:0000259" key="12">
    <source>
        <dbReference type="Pfam" id="PF01743"/>
    </source>
</evidence>
<evidence type="ECO:0000256" key="10">
    <source>
        <dbReference type="ARBA" id="ARBA00022884"/>
    </source>
</evidence>
<dbReference type="Pfam" id="PF01743">
    <property type="entry name" value="PolyA_pol"/>
    <property type="match status" value="1"/>
</dbReference>
<dbReference type="Gene3D" id="3.30.460.10">
    <property type="entry name" value="Beta Polymerase, domain 2"/>
    <property type="match status" value="1"/>
</dbReference>
<comment type="catalytic activity">
    <reaction evidence="11">
        <text>a tRNA precursor + 2 CTP + ATP = a tRNA with a 3' CCA end + 3 diphosphate</text>
        <dbReference type="Rhea" id="RHEA:14433"/>
        <dbReference type="Rhea" id="RHEA-COMP:10465"/>
        <dbReference type="Rhea" id="RHEA-COMP:10468"/>
        <dbReference type="ChEBI" id="CHEBI:30616"/>
        <dbReference type="ChEBI" id="CHEBI:33019"/>
        <dbReference type="ChEBI" id="CHEBI:37563"/>
        <dbReference type="ChEBI" id="CHEBI:74896"/>
        <dbReference type="ChEBI" id="CHEBI:83071"/>
        <dbReference type="EC" id="2.7.7.72"/>
    </reaction>
</comment>
<comment type="similarity">
    <text evidence="11">Belongs to the tRNA nucleotidyltransferase/poly(A) polymerase family. Bacterial CCA-adding enzyme type 2 subfamily.</text>
</comment>
<feature type="binding site" evidence="11">
    <location>
        <position position="11"/>
    </location>
    <ligand>
        <name>CTP</name>
        <dbReference type="ChEBI" id="CHEBI:37563"/>
    </ligand>
</feature>
<comment type="catalytic activity">
    <reaction evidence="11">
        <text>a tRNA with a 3' CCA end + 2 CTP + ATP = a tRNA with a 3' CCACCA end + 3 diphosphate</text>
        <dbReference type="Rhea" id="RHEA:76235"/>
        <dbReference type="Rhea" id="RHEA-COMP:10468"/>
        <dbReference type="Rhea" id="RHEA-COMP:18655"/>
        <dbReference type="ChEBI" id="CHEBI:30616"/>
        <dbReference type="ChEBI" id="CHEBI:33019"/>
        <dbReference type="ChEBI" id="CHEBI:37563"/>
        <dbReference type="ChEBI" id="CHEBI:83071"/>
        <dbReference type="ChEBI" id="CHEBI:195187"/>
    </reaction>
</comment>
<comment type="function">
    <text evidence="11">Catalyzes the addition and repair of the essential 3'-terminal CCA sequence in tRNAs without using a nucleic acid template. Adds these three nucleotides in the order of C, C, and A to the tRNA nucleotide-73, using CTP and ATP as substrates and producing inorganic pyrophosphate. tRNA 3'-terminal CCA addition is required both for tRNA processing and repair. Also involved in tRNA surveillance by mediating tandem CCA addition to generate a CCACCA at the 3' terminus of unstable tRNAs. While stable tRNAs receive only 3'-terminal CCA, unstable tRNAs are marked with CCACCA and rapidly degraded.</text>
</comment>
<dbReference type="EMBL" id="MJIC01000016">
    <property type="protein sequence ID" value="OFI32621.1"/>
    <property type="molecule type" value="Genomic_DNA"/>
</dbReference>
<organism evidence="14 15">
    <name type="scientific">Alteromonas lipolytica</name>
    <dbReference type="NCBI Taxonomy" id="1856405"/>
    <lineage>
        <taxon>Bacteria</taxon>
        <taxon>Pseudomonadati</taxon>
        <taxon>Pseudomonadota</taxon>
        <taxon>Gammaproteobacteria</taxon>
        <taxon>Alteromonadales</taxon>
        <taxon>Alteromonadaceae</taxon>
        <taxon>Alteromonas/Salinimonas group</taxon>
        <taxon>Alteromonas</taxon>
    </lineage>
</organism>
<feature type="binding site" evidence="11">
    <location>
        <position position="91"/>
    </location>
    <ligand>
        <name>CTP</name>
        <dbReference type="ChEBI" id="CHEBI:37563"/>
    </ligand>
</feature>
<gene>
    <name evidence="11" type="primary">cca</name>
    <name evidence="14" type="ORF">BFC17_05560</name>
</gene>
<dbReference type="PANTHER" id="PTHR47545:SF1">
    <property type="entry name" value="MULTIFUNCTIONAL CCA PROTEIN"/>
    <property type="match status" value="1"/>
</dbReference>
<dbReference type="OrthoDB" id="9805698at2"/>
<protein>
    <recommendedName>
        <fullName evidence="11">CCA-adding enzyme</fullName>
        <ecNumber evidence="11">2.7.7.72</ecNumber>
    </recommendedName>
    <alternativeName>
        <fullName evidence="11">CCA tRNA nucleotidyltransferase</fullName>
    </alternativeName>
    <alternativeName>
        <fullName evidence="11">tRNA CCA-pyrophosphorylase</fullName>
    </alternativeName>
    <alternativeName>
        <fullName evidence="11">tRNA adenylyl-/cytidylyl- transferase</fullName>
    </alternativeName>
    <alternativeName>
        <fullName evidence="11">tRNA nucleotidyltransferase</fullName>
    </alternativeName>
    <alternativeName>
        <fullName evidence="11">tRNA-NT</fullName>
    </alternativeName>
</protein>
<dbReference type="PIRSF" id="PIRSF000813">
    <property type="entry name" value="CCA_bact"/>
    <property type="match status" value="1"/>
</dbReference>
<feature type="binding site" evidence="11">
    <location>
        <position position="140"/>
    </location>
    <ligand>
        <name>CTP</name>
        <dbReference type="ChEBI" id="CHEBI:37563"/>
    </ligand>
</feature>
<comment type="caution">
    <text evidence="14">The sequence shown here is derived from an EMBL/GenBank/DDBJ whole genome shotgun (WGS) entry which is preliminary data.</text>
</comment>
<keyword evidence="7 11" id="KW-0692">RNA repair</keyword>
<comment type="cofactor">
    <cofactor evidence="1 11">
        <name>Mg(2+)</name>
        <dbReference type="ChEBI" id="CHEBI:18420"/>
    </cofactor>
</comment>
<evidence type="ECO:0000256" key="4">
    <source>
        <dbReference type="ARBA" id="ARBA00022695"/>
    </source>
</evidence>
<dbReference type="GO" id="GO:0004810">
    <property type="term" value="F:CCA tRNA nucleotidyltransferase activity"/>
    <property type="evidence" value="ECO:0007669"/>
    <property type="project" value="UniProtKB-UniRule"/>
</dbReference>
<dbReference type="STRING" id="1856405.BFC17_05560"/>
<evidence type="ECO:0000313" key="14">
    <source>
        <dbReference type="EMBL" id="OFI32621.1"/>
    </source>
</evidence>
<evidence type="ECO:0000256" key="1">
    <source>
        <dbReference type="ARBA" id="ARBA00001946"/>
    </source>
</evidence>
<dbReference type="EC" id="2.7.7.72" evidence="11"/>
<dbReference type="GO" id="GO:0001680">
    <property type="term" value="P:tRNA 3'-terminal CCA addition"/>
    <property type="evidence" value="ECO:0007669"/>
    <property type="project" value="UniProtKB-UniRule"/>
</dbReference>
<feature type="binding site" evidence="11">
    <location>
        <position position="137"/>
    </location>
    <ligand>
        <name>CTP</name>
        <dbReference type="ChEBI" id="CHEBI:37563"/>
    </ligand>
</feature>
<feature type="binding site" evidence="11">
    <location>
        <position position="23"/>
    </location>
    <ligand>
        <name>Mg(2+)</name>
        <dbReference type="ChEBI" id="CHEBI:18420"/>
    </ligand>
</feature>
<keyword evidence="3 11" id="KW-0819">tRNA processing</keyword>
<evidence type="ECO:0000313" key="15">
    <source>
        <dbReference type="Proteomes" id="UP000176037"/>
    </source>
</evidence>
<feature type="binding site" evidence="11">
    <location>
        <position position="11"/>
    </location>
    <ligand>
        <name>ATP</name>
        <dbReference type="ChEBI" id="CHEBI:30616"/>
    </ligand>
</feature>
<feature type="binding site" evidence="11">
    <location>
        <position position="8"/>
    </location>
    <ligand>
        <name>CTP</name>
        <dbReference type="ChEBI" id="CHEBI:37563"/>
    </ligand>
</feature>
<evidence type="ECO:0000256" key="11">
    <source>
        <dbReference type="HAMAP-Rule" id="MF_01262"/>
    </source>
</evidence>
<feature type="binding site" evidence="11">
    <location>
        <position position="21"/>
    </location>
    <ligand>
        <name>Mg(2+)</name>
        <dbReference type="ChEBI" id="CHEBI:18420"/>
    </ligand>
</feature>
<evidence type="ECO:0000256" key="7">
    <source>
        <dbReference type="ARBA" id="ARBA00022800"/>
    </source>
</evidence>
<evidence type="ECO:0000259" key="13">
    <source>
        <dbReference type="Pfam" id="PF12627"/>
    </source>
</evidence>
<feature type="domain" description="tRNA nucleotidyltransferase/poly(A) polymerase RNA and SrmB- binding" evidence="13">
    <location>
        <begin position="149"/>
        <end position="211"/>
    </location>
</feature>
<dbReference type="Pfam" id="PF12627">
    <property type="entry name" value="PolyA_pol_RNAbd"/>
    <property type="match status" value="1"/>
</dbReference>
<keyword evidence="9 11" id="KW-0460">Magnesium</keyword>
<name>A0A1E8F9N3_9ALTE</name>
<feature type="binding site" evidence="11">
    <location>
        <position position="140"/>
    </location>
    <ligand>
        <name>ATP</name>
        <dbReference type="ChEBI" id="CHEBI:30616"/>
    </ligand>
</feature>
<dbReference type="SUPFAM" id="SSF81301">
    <property type="entry name" value="Nucleotidyltransferase"/>
    <property type="match status" value="1"/>
</dbReference>
<dbReference type="AlphaFoldDB" id="A0A1E8F9N3"/>
<proteinExistence type="inferred from homology"/>
<evidence type="ECO:0000256" key="9">
    <source>
        <dbReference type="ARBA" id="ARBA00022842"/>
    </source>
</evidence>
<dbReference type="GO" id="GO:0000287">
    <property type="term" value="F:magnesium ion binding"/>
    <property type="evidence" value="ECO:0007669"/>
    <property type="project" value="UniProtKB-UniRule"/>
</dbReference>
<feature type="binding site" evidence="11">
    <location>
        <position position="91"/>
    </location>
    <ligand>
        <name>ATP</name>
        <dbReference type="ChEBI" id="CHEBI:30616"/>
    </ligand>
</feature>
<feature type="domain" description="Poly A polymerase head" evidence="12">
    <location>
        <begin position="3"/>
        <end position="122"/>
    </location>
</feature>
<evidence type="ECO:0000256" key="3">
    <source>
        <dbReference type="ARBA" id="ARBA00022694"/>
    </source>
</evidence>
<feature type="binding site" evidence="11">
    <location>
        <position position="137"/>
    </location>
    <ligand>
        <name>ATP</name>
        <dbReference type="ChEBI" id="CHEBI:30616"/>
    </ligand>
</feature>
<keyword evidence="4 11" id="KW-0548">Nucleotidyltransferase</keyword>
<dbReference type="SUPFAM" id="SSF81891">
    <property type="entry name" value="Poly A polymerase C-terminal region-like"/>
    <property type="match status" value="1"/>
</dbReference>
<reference evidence="14 15" key="1">
    <citation type="submission" date="2016-09" db="EMBL/GenBank/DDBJ databases">
        <title>Alteromonas lipolytica, a new species isolated from sea water.</title>
        <authorList>
            <person name="Wu Y.-H."/>
            <person name="Cheng H."/>
            <person name="Xu X.-W."/>
        </authorList>
    </citation>
    <scope>NUCLEOTIDE SEQUENCE [LARGE SCALE GENOMIC DNA]</scope>
    <source>
        <strain evidence="14 15">JW12</strain>
    </source>
</reference>
<feature type="binding site" evidence="11">
    <location>
        <position position="8"/>
    </location>
    <ligand>
        <name>ATP</name>
        <dbReference type="ChEBI" id="CHEBI:30616"/>
    </ligand>
</feature>
<keyword evidence="10 11" id="KW-0694">RNA-binding</keyword>
<sequence>MQVYLVGGAVRDKLLNRNVTERDWVVVGATAEQLIKQGFTQVGKDFPVFLHPKTQEEYALARTERKTGGGYTGFSCHAAPDVTLEEDLLRRDLTINAMAESAEGQLIDPYDGMADLNQRLLRHVSPAFKEDPLRIFRVARFAARYAYLGFRVAPETMALMQTMSASEDILHLSAERVWQETRRALMESSPQVYLHILQASGALQAWMPELTSLAEQPATLEYLARSAAANCALNIRWAALCWPLADDALSALQHRIKVPNQVADTASLASRFMPELPENYARADWLMTLFNTCDVWRRPERLTQLMPLSAILYPEQGSTYQQVIEQALTAALAVDVKAIVAAGYQGPQIKQQLTEQRLQRISQVSTNRGVY</sequence>
<dbReference type="InterPro" id="IPR002646">
    <property type="entry name" value="PolA_pol_head_dom"/>
</dbReference>
<dbReference type="Gene3D" id="1.10.3090.10">
    <property type="entry name" value="cca-adding enzyme, domain 2"/>
    <property type="match status" value="1"/>
</dbReference>
<dbReference type="InterPro" id="IPR032828">
    <property type="entry name" value="PolyA_RNA-bd"/>
</dbReference>
<dbReference type="InterPro" id="IPR043519">
    <property type="entry name" value="NT_sf"/>
</dbReference>
<dbReference type="RefSeq" id="WP_070178149.1">
    <property type="nucleotide sequence ID" value="NZ_BMJR01000005.1"/>
</dbReference>